<dbReference type="PROSITE" id="PS00102">
    <property type="entry name" value="PHOSPHORYLASE"/>
    <property type="match status" value="1"/>
</dbReference>
<evidence type="ECO:0000256" key="8">
    <source>
        <dbReference type="RuleBase" id="RU000587"/>
    </source>
</evidence>
<evidence type="ECO:0000256" key="2">
    <source>
        <dbReference type="ARBA" id="ARBA00001933"/>
    </source>
</evidence>
<proteinExistence type="inferred from homology"/>
<keyword evidence="10" id="KW-1185">Reference proteome</keyword>
<dbReference type="NCBIfam" id="TIGR02093">
    <property type="entry name" value="P_ylase"/>
    <property type="match status" value="1"/>
</dbReference>
<dbReference type="Proteomes" id="UP000824890">
    <property type="component" value="Unassembled WGS sequence"/>
</dbReference>
<keyword evidence="7 8" id="KW-0119">Carbohydrate metabolism</keyword>
<organism evidence="9 10">
    <name type="scientific">Brassica napus</name>
    <name type="common">Rape</name>
    <dbReference type="NCBI Taxonomy" id="3708"/>
    <lineage>
        <taxon>Eukaryota</taxon>
        <taxon>Viridiplantae</taxon>
        <taxon>Streptophyta</taxon>
        <taxon>Embryophyta</taxon>
        <taxon>Tracheophyta</taxon>
        <taxon>Spermatophyta</taxon>
        <taxon>Magnoliopsida</taxon>
        <taxon>eudicotyledons</taxon>
        <taxon>Gunneridae</taxon>
        <taxon>Pentapetalae</taxon>
        <taxon>rosids</taxon>
        <taxon>malvids</taxon>
        <taxon>Brassicales</taxon>
        <taxon>Brassicaceae</taxon>
        <taxon>Brassiceae</taxon>
        <taxon>Brassica</taxon>
    </lineage>
</organism>
<name>A0ABQ8B4V1_BRANA</name>
<dbReference type="PANTHER" id="PTHR11468">
    <property type="entry name" value="GLYCOGEN PHOSPHORYLASE"/>
    <property type="match status" value="1"/>
</dbReference>
<dbReference type="InterPro" id="IPR011833">
    <property type="entry name" value="Glycg_phsphrylas"/>
</dbReference>
<accession>A0ABQ8B4V1</accession>
<evidence type="ECO:0000256" key="6">
    <source>
        <dbReference type="ARBA" id="ARBA00022898"/>
    </source>
</evidence>
<dbReference type="PIRSF" id="PIRSF000460">
    <property type="entry name" value="Pprylas_GlgP"/>
    <property type="match status" value="1"/>
</dbReference>
<comment type="catalytic activity">
    <reaction evidence="1 8">
        <text>[(1-&gt;4)-alpha-D-glucosyl](n) + phosphate = [(1-&gt;4)-alpha-D-glucosyl](n-1) + alpha-D-glucose 1-phosphate</text>
        <dbReference type="Rhea" id="RHEA:41732"/>
        <dbReference type="Rhea" id="RHEA-COMP:9584"/>
        <dbReference type="Rhea" id="RHEA-COMP:9586"/>
        <dbReference type="ChEBI" id="CHEBI:15444"/>
        <dbReference type="ChEBI" id="CHEBI:43474"/>
        <dbReference type="ChEBI" id="CHEBI:58601"/>
        <dbReference type="EC" id="2.4.1.1"/>
    </reaction>
</comment>
<comment type="caution">
    <text evidence="9">The sequence shown here is derived from an EMBL/GenBank/DDBJ whole genome shotgun (WGS) entry which is preliminary data.</text>
</comment>
<dbReference type="PANTHER" id="PTHR11468:SF28">
    <property type="entry name" value="ALPHA-GLUCAN PHOSPHORYLASE 1"/>
    <property type="match status" value="1"/>
</dbReference>
<protein>
    <recommendedName>
        <fullName evidence="8">Alpha-1,4 glucan phosphorylase</fullName>
        <ecNumber evidence="8">2.4.1.1</ecNumber>
    </recommendedName>
</protein>
<dbReference type="CDD" id="cd04300">
    <property type="entry name" value="GT35_Glycogen_Phosphorylase"/>
    <property type="match status" value="1"/>
</dbReference>
<dbReference type="InterPro" id="IPR035090">
    <property type="entry name" value="Pyridoxal_P_attach_site"/>
</dbReference>
<dbReference type="SUPFAM" id="SSF53756">
    <property type="entry name" value="UDP-Glycosyltransferase/glycogen phosphorylase"/>
    <property type="match status" value="2"/>
</dbReference>
<evidence type="ECO:0000256" key="4">
    <source>
        <dbReference type="ARBA" id="ARBA00022676"/>
    </source>
</evidence>
<evidence type="ECO:0000256" key="1">
    <source>
        <dbReference type="ARBA" id="ARBA00001275"/>
    </source>
</evidence>
<dbReference type="EC" id="2.4.1.1" evidence="8"/>
<comment type="function">
    <text evidence="8">Allosteric enzyme that catalyzes the rate-limiting step in glycogen catabolism, the phosphorolytic cleavage of glycogen to produce glucose-1-phosphate, and plays a central role in maintaining cellular and organismal glucose homeostasis.</text>
</comment>
<gene>
    <name evidence="9" type="ORF">HID58_049331</name>
</gene>
<keyword evidence="6 8" id="KW-0663">Pyridoxal phosphate</keyword>
<evidence type="ECO:0000313" key="10">
    <source>
        <dbReference type="Proteomes" id="UP000824890"/>
    </source>
</evidence>
<comment type="cofactor">
    <cofactor evidence="2 8">
        <name>pyridoxal 5'-phosphate</name>
        <dbReference type="ChEBI" id="CHEBI:597326"/>
    </cofactor>
</comment>
<keyword evidence="4 8" id="KW-0328">Glycosyltransferase</keyword>
<keyword evidence="5 8" id="KW-0808">Transferase</keyword>
<evidence type="ECO:0000313" key="9">
    <source>
        <dbReference type="EMBL" id="KAH0899763.1"/>
    </source>
</evidence>
<sequence>MDTMRISAGAEKIPVKCNSLSSLVTRRWRTKTFPARIRNWRLLSVKSISSNTKTLVTDSEQVASSIKHHSEFRPLFSPEKFELPKAFFATAQSVRDALIVNWNSTYECYNRVNPKQAYYLSMEFLQEPDPALGNGGLGRLASCFLDSMATLNYPAWGYGLRYKYGLFKQIITKDGQEEAAEDWLELSNPWEIVRNDVSYPVKFYGKVVFGSDGRKRWIGGEDVVAVAYDVPIPGYKTKTTINLRLWSTKAPSGDFDLSLYNSGKHTEAAEALFNAEKICYVLYPGDESDEGKALRLKQQYTLCSASLQDIVARFETRSGGSVNWEEFPEKVAVQMNDTHPTLCIPELMRILMDLKGLSWEDAWKITQRYLLKMTVSLVLIYPDLLKEKLNAMRILENVELPSAFADVIVKPESKPVIAEKTIDLSEDAKEDAQTDVIVKPESKPVIAEKTIDLSEDAKEDAQTDVKKEVEEEETAGVIAEVIPEPPKMVRMANLAVVGGHAVNGVAEIHSEIVKTDVFNDFVKLWPDKFQNKTNGVTPRRWIRFCNPYLSDIITNWIGTEDWVLNTEKLAELRKFADDEDLQSEWRAAKKKNKLKVVSLIKERTGYTVSPDAMFDIQIKRIHEYKRQLLNILGIVYRYKKMKEMSASEREKAFVPRVCIFGGKAFATYVQAKRIVKFITDVGSTINHDPEIGDLLKVIFVPDYNVSVAELLIPASELSQHISTAGMEASGTSNMKFSMNGCILIGTLDGANVEIREEVGEENFFLFGAKADEIADLRKERAEGKFVPDPSFEEVKQFVRSGVFGSNKYDELIGSLEGNEGFGRADYFLVGKDFPSYVECQEKVDKAYRDQKRWTRMSILNTAGSSKFSSDRTIHEYAEDIWNIKQVELP</sequence>
<dbReference type="Pfam" id="PF00343">
    <property type="entry name" value="Phosphorylase"/>
    <property type="match status" value="2"/>
</dbReference>
<evidence type="ECO:0000256" key="5">
    <source>
        <dbReference type="ARBA" id="ARBA00022679"/>
    </source>
</evidence>
<evidence type="ECO:0000256" key="3">
    <source>
        <dbReference type="ARBA" id="ARBA00006047"/>
    </source>
</evidence>
<comment type="similarity">
    <text evidence="3 8">Belongs to the glycogen phosphorylase family.</text>
</comment>
<dbReference type="InterPro" id="IPR000811">
    <property type="entry name" value="Glyco_trans_35"/>
</dbReference>
<dbReference type="Gene3D" id="3.40.50.2000">
    <property type="entry name" value="Glycogen Phosphorylase B"/>
    <property type="match status" value="4"/>
</dbReference>
<reference evidence="9 10" key="1">
    <citation type="submission" date="2021-05" db="EMBL/GenBank/DDBJ databases">
        <title>Genome Assembly of Synthetic Allotetraploid Brassica napus Reveals Homoeologous Exchanges between Subgenomes.</title>
        <authorList>
            <person name="Davis J.T."/>
        </authorList>
    </citation>
    <scope>NUCLEOTIDE SEQUENCE [LARGE SCALE GENOMIC DNA]</scope>
    <source>
        <strain evidence="10">cv. Da-Ae</strain>
        <tissue evidence="9">Seedling</tissue>
    </source>
</reference>
<dbReference type="EMBL" id="JAGKQM010000012">
    <property type="protein sequence ID" value="KAH0899763.1"/>
    <property type="molecule type" value="Genomic_DNA"/>
</dbReference>
<evidence type="ECO:0000256" key="7">
    <source>
        <dbReference type="ARBA" id="ARBA00023277"/>
    </source>
</evidence>